<feature type="non-terminal residue" evidence="1">
    <location>
        <position position="1"/>
    </location>
</feature>
<organism evidence="1 2">
    <name type="scientific">Pristionchus entomophagus</name>
    <dbReference type="NCBI Taxonomy" id="358040"/>
    <lineage>
        <taxon>Eukaryota</taxon>
        <taxon>Metazoa</taxon>
        <taxon>Ecdysozoa</taxon>
        <taxon>Nematoda</taxon>
        <taxon>Chromadorea</taxon>
        <taxon>Rhabditida</taxon>
        <taxon>Rhabditina</taxon>
        <taxon>Diplogasteromorpha</taxon>
        <taxon>Diplogasteroidea</taxon>
        <taxon>Neodiplogasteridae</taxon>
        <taxon>Pristionchus</taxon>
    </lineage>
</organism>
<dbReference type="AlphaFoldDB" id="A0AAV5U9J3"/>
<evidence type="ECO:0000313" key="2">
    <source>
        <dbReference type="Proteomes" id="UP001432027"/>
    </source>
</evidence>
<dbReference type="EMBL" id="BTSX01000006">
    <property type="protein sequence ID" value="GMT03023.1"/>
    <property type="molecule type" value="Genomic_DNA"/>
</dbReference>
<reference evidence="1" key="1">
    <citation type="submission" date="2023-10" db="EMBL/GenBank/DDBJ databases">
        <title>Genome assembly of Pristionchus species.</title>
        <authorList>
            <person name="Yoshida K."/>
            <person name="Sommer R.J."/>
        </authorList>
    </citation>
    <scope>NUCLEOTIDE SEQUENCE</scope>
    <source>
        <strain evidence="1">RS0144</strain>
    </source>
</reference>
<evidence type="ECO:0000313" key="1">
    <source>
        <dbReference type="EMBL" id="GMT03023.1"/>
    </source>
</evidence>
<keyword evidence="2" id="KW-1185">Reference proteome</keyword>
<dbReference type="Proteomes" id="UP001432027">
    <property type="component" value="Unassembled WGS sequence"/>
</dbReference>
<gene>
    <name evidence="1" type="ORF">PENTCL1PPCAC_25197</name>
</gene>
<name>A0AAV5U9J3_9BILA</name>
<proteinExistence type="predicted"/>
<comment type="caution">
    <text evidence="1">The sequence shown here is derived from an EMBL/GenBank/DDBJ whole genome shotgun (WGS) entry which is preliminary data.</text>
</comment>
<sequence>PLWERARSREGWRLLQARALGVLPLPSLLSSCHRRPRWRPSLANRSNGASCAVHCLCHLPPCLYSRSYRNLPSILLLPLAIYHDAGLPDGSLSLPSAHYEHLRFQRGEIFHRYDSGRSTQLGTAQSSRYLPLWTESPGQPLLLPSDCHFLLLPRPLPPSPLHSHPRACCDGCSLETLLRTGAIDGCFDGMDVRPSEWIVHYERPETRPSQIRREGVEKEHLYQHGRRAGYYLLKR</sequence>
<accession>A0AAV5U9J3</accession>
<protein>
    <submittedName>
        <fullName evidence="1">Uncharacterized protein</fullName>
    </submittedName>
</protein>